<organism evidence="1 2">
    <name type="scientific">Araneus ventricosus</name>
    <name type="common">Orbweaver spider</name>
    <name type="synonym">Epeira ventricosa</name>
    <dbReference type="NCBI Taxonomy" id="182803"/>
    <lineage>
        <taxon>Eukaryota</taxon>
        <taxon>Metazoa</taxon>
        <taxon>Ecdysozoa</taxon>
        <taxon>Arthropoda</taxon>
        <taxon>Chelicerata</taxon>
        <taxon>Arachnida</taxon>
        <taxon>Araneae</taxon>
        <taxon>Araneomorphae</taxon>
        <taxon>Entelegynae</taxon>
        <taxon>Araneoidea</taxon>
        <taxon>Araneidae</taxon>
        <taxon>Araneus</taxon>
    </lineage>
</organism>
<keyword evidence="2" id="KW-1185">Reference proteome</keyword>
<proteinExistence type="predicted"/>
<accession>A0A4Y2R6S2</accession>
<reference evidence="1 2" key="1">
    <citation type="journal article" date="2019" name="Sci. Rep.">
        <title>Orb-weaving spider Araneus ventricosus genome elucidates the spidroin gene catalogue.</title>
        <authorList>
            <person name="Kono N."/>
            <person name="Nakamura H."/>
            <person name="Ohtoshi R."/>
            <person name="Moran D.A.P."/>
            <person name="Shinohara A."/>
            <person name="Yoshida Y."/>
            <person name="Fujiwara M."/>
            <person name="Mori M."/>
            <person name="Tomita M."/>
            <person name="Arakawa K."/>
        </authorList>
    </citation>
    <scope>NUCLEOTIDE SEQUENCE [LARGE SCALE GENOMIC DNA]</scope>
</reference>
<evidence type="ECO:0000313" key="2">
    <source>
        <dbReference type="Proteomes" id="UP000499080"/>
    </source>
</evidence>
<sequence>MVNKAVDEINNQHRLLTNKIRNLLTPAKKTYLNRNIHNNSIIPSALFIPLRSSCLQPCPFSNLTWNIPCQRQIISFSVSGSIHMFTTILTCHQHHHHVKVHVIILGSRV</sequence>
<protein>
    <submittedName>
        <fullName evidence="1">Uncharacterized protein</fullName>
    </submittedName>
</protein>
<name>A0A4Y2R6S2_ARAVE</name>
<comment type="caution">
    <text evidence="1">The sequence shown here is derived from an EMBL/GenBank/DDBJ whole genome shotgun (WGS) entry which is preliminary data.</text>
</comment>
<dbReference type="Proteomes" id="UP000499080">
    <property type="component" value="Unassembled WGS sequence"/>
</dbReference>
<evidence type="ECO:0000313" key="1">
    <source>
        <dbReference type="EMBL" id="GBN71361.1"/>
    </source>
</evidence>
<dbReference type="EMBL" id="BGPR01015975">
    <property type="protein sequence ID" value="GBN71361.1"/>
    <property type="molecule type" value="Genomic_DNA"/>
</dbReference>
<dbReference type="AlphaFoldDB" id="A0A4Y2R6S2"/>
<gene>
    <name evidence="1" type="ORF">AVEN_212220_1</name>
</gene>